<comment type="caution">
    <text evidence="1">The sequence shown here is derived from an EMBL/GenBank/DDBJ whole genome shotgun (WGS) entry which is preliminary data.</text>
</comment>
<dbReference type="OrthoDB" id="409121at2759"/>
<evidence type="ECO:0000313" key="1">
    <source>
        <dbReference type="EMBL" id="KAJ2674768.1"/>
    </source>
</evidence>
<name>A0A9W8G4V4_9FUNG</name>
<dbReference type="PANTHER" id="PTHR35569">
    <property type="entry name" value="CYANAMIDE HYDRATASE DDI2-RELATED"/>
    <property type="match status" value="1"/>
</dbReference>
<gene>
    <name evidence="1" type="ORF">GGI25_004231</name>
</gene>
<evidence type="ECO:0000313" key="2">
    <source>
        <dbReference type="Proteomes" id="UP001151518"/>
    </source>
</evidence>
<sequence>MSFEFKGGLITHNFITSKCGSDEIADDVSEAIIRHTDFVDGKITPLGQLIQLATTLDVIGSNPDLYNNKTIDDIVNKWPRKNFNNHFAKLMELEMNHKPGSHTTFPACSDFIEKIRNNKVMEKYDKLSY</sequence>
<dbReference type="SUPFAM" id="SSF109604">
    <property type="entry name" value="HD-domain/PDEase-like"/>
    <property type="match status" value="1"/>
</dbReference>
<dbReference type="NCBIfam" id="TIGR03401">
    <property type="entry name" value="cyanamide_fam"/>
    <property type="match status" value="1"/>
</dbReference>
<dbReference type="EMBL" id="JANBTW010000054">
    <property type="protein sequence ID" value="KAJ2674768.1"/>
    <property type="molecule type" value="Genomic_DNA"/>
</dbReference>
<proteinExistence type="predicted"/>
<accession>A0A9W8G4V4</accession>
<reference evidence="1" key="1">
    <citation type="submission" date="2022-07" db="EMBL/GenBank/DDBJ databases">
        <title>Phylogenomic reconstructions and comparative analyses of Kickxellomycotina fungi.</title>
        <authorList>
            <person name="Reynolds N.K."/>
            <person name="Stajich J.E."/>
            <person name="Barry K."/>
            <person name="Grigoriev I.V."/>
            <person name="Crous P."/>
            <person name="Smith M.E."/>
        </authorList>
    </citation>
    <scope>NUCLEOTIDE SEQUENCE</scope>
    <source>
        <strain evidence="1">NRRL 3115</strain>
    </source>
</reference>
<protein>
    <submittedName>
        <fullName evidence="1">Uncharacterized protein</fullName>
    </submittedName>
</protein>
<dbReference type="InterPro" id="IPR017771">
    <property type="entry name" value="Cyanamide_hydratase_HD"/>
</dbReference>
<organism evidence="1 2">
    <name type="scientific">Coemansia spiralis</name>
    <dbReference type="NCBI Taxonomy" id="417178"/>
    <lineage>
        <taxon>Eukaryota</taxon>
        <taxon>Fungi</taxon>
        <taxon>Fungi incertae sedis</taxon>
        <taxon>Zoopagomycota</taxon>
        <taxon>Kickxellomycotina</taxon>
        <taxon>Kickxellomycetes</taxon>
        <taxon>Kickxellales</taxon>
        <taxon>Kickxellaceae</taxon>
        <taxon>Coemansia</taxon>
    </lineage>
</organism>
<dbReference type="PANTHER" id="PTHR35569:SF1">
    <property type="entry name" value="CYANAMIDE HYDRATASE DDI2-RELATED"/>
    <property type="match status" value="1"/>
</dbReference>
<dbReference type="AlphaFoldDB" id="A0A9W8G4V4"/>
<dbReference type="Proteomes" id="UP001151518">
    <property type="component" value="Unassembled WGS sequence"/>
</dbReference>